<dbReference type="Pfam" id="PF11644">
    <property type="entry name" value="DUF3256"/>
    <property type="match status" value="1"/>
</dbReference>
<feature type="signal peptide" evidence="1">
    <location>
        <begin position="1"/>
        <end position="19"/>
    </location>
</feature>
<dbReference type="OrthoDB" id="1098697at2"/>
<dbReference type="PATRIC" id="fig|28128.5.peg.2363"/>
<dbReference type="Proteomes" id="UP000070533">
    <property type="component" value="Unassembled WGS sequence"/>
</dbReference>
<dbReference type="SUPFAM" id="SSF160925">
    <property type="entry name" value="PG1388-like"/>
    <property type="match status" value="1"/>
</dbReference>
<evidence type="ECO:0008006" key="4">
    <source>
        <dbReference type="Google" id="ProtNLM"/>
    </source>
</evidence>
<protein>
    <recommendedName>
        <fullName evidence="4">DUF3256 domain-containing protein</fullName>
    </recommendedName>
</protein>
<proteinExistence type="predicted"/>
<sequence>MKKILLLFLLGITSLNIQAQNIKELWIAMPDSIIPYLNNSLRTELTDYIDMHIKSEVRNLFNDTTKIDTVLSDNYMSVILSKSSKMELKILDNNTIGVLQTWFGPSAESKLSLYNKNWELIKENINLQPVIELPDSLSNDAVSQLYSLLEPKMIKMKFLPNENSVLVDYSLSLLANDDKTKIKTIIKQRKYKWNGETFK</sequence>
<evidence type="ECO:0000313" key="3">
    <source>
        <dbReference type="Proteomes" id="UP000070533"/>
    </source>
</evidence>
<feature type="chain" id="PRO_5007458449" description="DUF3256 domain-containing protein" evidence="1">
    <location>
        <begin position="20"/>
        <end position="199"/>
    </location>
</feature>
<dbReference type="InterPro" id="IPR021670">
    <property type="entry name" value="DUF3256"/>
</dbReference>
<name>A0A133PWF3_9BACT</name>
<dbReference type="STRING" id="28128.HMPREF3226_02294"/>
<keyword evidence="1" id="KW-0732">Signal</keyword>
<comment type="caution">
    <text evidence="2">The sequence shown here is derived from an EMBL/GenBank/DDBJ whole genome shotgun (WGS) entry which is preliminary data.</text>
</comment>
<organism evidence="2 3">
    <name type="scientific">Prevotella corporis</name>
    <dbReference type="NCBI Taxonomy" id="28128"/>
    <lineage>
        <taxon>Bacteria</taxon>
        <taxon>Pseudomonadati</taxon>
        <taxon>Bacteroidota</taxon>
        <taxon>Bacteroidia</taxon>
        <taxon>Bacteroidales</taxon>
        <taxon>Prevotellaceae</taxon>
        <taxon>Prevotella</taxon>
    </lineage>
</organism>
<reference evidence="3" key="1">
    <citation type="submission" date="2016-01" db="EMBL/GenBank/DDBJ databases">
        <authorList>
            <person name="Mitreva M."/>
            <person name="Pepin K.H."/>
            <person name="Mihindukulasuriya K.A."/>
            <person name="Fulton R."/>
            <person name="Fronick C."/>
            <person name="O'Laughlin M."/>
            <person name="Miner T."/>
            <person name="Herter B."/>
            <person name="Rosa B.A."/>
            <person name="Cordes M."/>
            <person name="Tomlinson C."/>
            <person name="Wollam A."/>
            <person name="Palsikar V.B."/>
            <person name="Mardis E.R."/>
            <person name="Wilson R.K."/>
        </authorList>
    </citation>
    <scope>NUCLEOTIDE SEQUENCE [LARGE SCALE GENOMIC DNA]</scope>
    <source>
        <strain evidence="3">MJR7716</strain>
    </source>
</reference>
<gene>
    <name evidence="2" type="ORF">HMPREF3226_02294</name>
</gene>
<dbReference type="AlphaFoldDB" id="A0A133PWF3"/>
<dbReference type="RefSeq" id="WP_060941173.1">
    <property type="nucleotide sequence ID" value="NZ_KQ957316.1"/>
</dbReference>
<keyword evidence="3" id="KW-1185">Reference proteome</keyword>
<accession>A0A133PWF3</accession>
<evidence type="ECO:0000313" key="2">
    <source>
        <dbReference type="EMBL" id="KXA33800.1"/>
    </source>
</evidence>
<dbReference type="EMBL" id="LRQG01000215">
    <property type="protein sequence ID" value="KXA33800.1"/>
    <property type="molecule type" value="Genomic_DNA"/>
</dbReference>
<evidence type="ECO:0000256" key="1">
    <source>
        <dbReference type="SAM" id="SignalP"/>
    </source>
</evidence>